<protein>
    <submittedName>
        <fullName evidence="2">Cadmium-zinc-nickel resistance protein, CznB</fullName>
    </submittedName>
</protein>
<dbReference type="RefSeq" id="WP_013469415.1">
    <property type="nucleotide sequence ID" value="NC_014810.2"/>
</dbReference>
<sequence>MKKALIFICALFLHAYEEIKLTPKEIASLNIQVIPLDQHLYSRGLPFNASIDFDNLNLKHAVVQSLSFDASVVAIYKSEGERVKKGDLICEISSIDLSNLYFELQNNQNKFKVALDVSTKDRQLYKKGVISKREYQTSHLASEELRLRVAQLENTFKGFGIDAKHPKGSYGFRIVARQGGILSIAPKVLGERIRAFTPFMRISQNNDLIARISIPIDLSKYIKQGAVVLNKNAQPIGHVQSVSVVLDKNSNTILATARIKGNYHVGEMVELFIEGARPANSLLIPADALIKNDQDYLIFVRTPVGFLPTPVKVLEERSRAFLIQQGQIDLHGKIAAGALVNLKGILNHFGED</sequence>
<dbReference type="eggNOG" id="COG0845">
    <property type="taxonomic scope" value="Bacteria"/>
</dbReference>
<keyword evidence="3" id="KW-1185">Reference proteome</keyword>
<dbReference type="Gene3D" id="2.40.30.170">
    <property type="match status" value="1"/>
</dbReference>
<dbReference type="GeneID" id="36134582"/>
<reference evidence="2 3" key="1">
    <citation type="journal article" date="2011" name="Genome Biol. Evol.">
        <title>Comparative whole genome sequence analysis of the carcinogenic bacterial model pathogen Helicobacter felis.</title>
        <authorList>
            <person name="Arnold I.C."/>
            <person name="Zigova Z."/>
            <person name="Holden M."/>
            <person name="Lawley T.D."/>
            <person name="Rad R."/>
            <person name="Dougan G."/>
            <person name="Falkow S."/>
            <person name="Bentley S.D."/>
            <person name="Muller A."/>
        </authorList>
    </citation>
    <scope>NUCLEOTIDE SEQUENCE [LARGE SCALE GENOMIC DNA]</scope>
    <source>
        <strain evidence="3">ATCC 49179 / CCUG 28539 / NCTC 12436 / CS1</strain>
    </source>
</reference>
<dbReference type="InterPro" id="IPR051909">
    <property type="entry name" value="MFP_Cation_Efflux"/>
</dbReference>
<dbReference type="Gene3D" id="2.40.50.100">
    <property type="match status" value="1"/>
</dbReference>
<dbReference type="KEGG" id="hfe:HFELIS_09650"/>
<evidence type="ECO:0000256" key="1">
    <source>
        <dbReference type="ARBA" id="ARBA00022448"/>
    </source>
</evidence>
<evidence type="ECO:0000313" key="2">
    <source>
        <dbReference type="EMBL" id="CBY83049.1"/>
    </source>
</evidence>
<dbReference type="OrthoDB" id="5327103at2"/>
<gene>
    <name evidence="2" type="primary">cznB</name>
    <name evidence="2" type="ordered locus">Hfelis_09650</name>
</gene>
<accession>E7ACL8</accession>
<dbReference type="AlphaFoldDB" id="E7ACL8"/>
<dbReference type="STRING" id="936155.HFELIS_09650"/>
<dbReference type="PANTHER" id="PTHR30097">
    <property type="entry name" value="CATION EFFLUX SYSTEM PROTEIN CUSB"/>
    <property type="match status" value="1"/>
</dbReference>
<evidence type="ECO:0000313" key="3">
    <source>
        <dbReference type="Proteomes" id="UP000007934"/>
    </source>
</evidence>
<dbReference type="HOGENOM" id="CLU_067775_0_0_7"/>
<organism evidence="2 3">
    <name type="scientific">Helicobacter felis (strain ATCC 49179 / CCUG 28539 / NCTC 12436 / CS1)</name>
    <dbReference type="NCBI Taxonomy" id="936155"/>
    <lineage>
        <taxon>Bacteria</taxon>
        <taxon>Pseudomonadati</taxon>
        <taxon>Campylobacterota</taxon>
        <taxon>Epsilonproteobacteria</taxon>
        <taxon>Campylobacterales</taxon>
        <taxon>Helicobacteraceae</taxon>
        <taxon>Helicobacter</taxon>
    </lineage>
</organism>
<name>E7ACL8_HELFC</name>
<dbReference type="EMBL" id="FQ670179">
    <property type="protein sequence ID" value="CBY83049.1"/>
    <property type="molecule type" value="Genomic_DNA"/>
</dbReference>
<dbReference type="Proteomes" id="UP000007934">
    <property type="component" value="Chromosome"/>
</dbReference>
<dbReference type="PANTHER" id="PTHR30097:SF16">
    <property type="entry name" value="CATION EFFLUX SYSTEM (CZCB-LIKE)"/>
    <property type="match status" value="1"/>
</dbReference>
<dbReference type="Gene3D" id="1.10.287.470">
    <property type="entry name" value="Helix hairpin bin"/>
    <property type="match status" value="1"/>
</dbReference>
<proteinExistence type="predicted"/>
<keyword evidence="1" id="KW-0813">Transport</keyword>